<organism evidence="12 13">
    <name type="scientific">SAR86 cluster bacterium SAR86A</name>
    <dbReference type="NCBI Taxonomy" id="1123866"/>
    <lineage>
        <taxon>Bacteria</taxon>
        <taxon>Pseudomonadati</taxon>
        <taxon>Pseudomonadota</taxon>
        <taxon>Gammaproteobacteria</taxon>
        <taxon>SAR86 cluster</taxon>
    </lineage>
</organism>
<keyword evidence="4" id="KW-0410">Iron transport</keyword>
<evidence type="ECO:0000256" key="6">
    <source>
        <dbReference type="ARBA" id="ARBA00023004"/>
    </source>
</evidence>
<dbReference type="Gene3D" id="2.40.170.20">
    <property type="entry name" value="TonB-dependent receptor, beta-barrel domain"/>
    <property type="match status" value="1"/>
</dbReference>
<keyword evidence="2" id="KW-0813">Transport</keyword>
<dbReference type="InterPro" id="IPR039426">
    <property type="entry name" value="TonB-dep_rcpt-like"/>
</dbReference>
<evidence type="ECO:0000313" key="12">
    <source>
        <dbReference type="EMBL" id="EJP71937.1"/>
    </source>
</evidence>
<evidence type="ECO:0000256" key="10">
    <source>
        <dbReference type="ARBA" id="ARBA00023237"/>
    </source>
</evidence>
<keyword evidence="6" id="KW-0408">Iron</keyword>
<dbReference type="PANTHER" id="PTHR32552:SF81">
    <property type="entry name" value="TONB-DEPENDENT OUTER MEMBRANE RECEPTOR"/>
    <property type="match status" value="1"/>
</dbReference>
<accession>J4UZX8</accession>
<name>J4UZX8_9GAMM</name>
<dbReference type="Pfam" id="PF07715">
    <property type="entry name" value="Plug"/>
    <property type="match status" value="1"/>
</dbReference>
<evidence type="ECO:0000313" key="13">
    <source>
        <dbReference type="Proteomes" id="UP000010305"/>
    </source>
</evidence>
<evidence type="ECO:0000256" key="8">
    <source>
        <dbReference type="ARBA" id="ARBA00023077"/>
    </source>
</evidence>
<keyword evidence="3" id="KW-1134">Transmembrane beta strand</keyword>
<keyword evidence="12" id="KW-0675">Receptor</keyword>
<evidence type="ECO:0000256" key="5">
    <source>
        <dbReference type="ARBA" id="ARBA00022692"/>
    </source>
</evidence>
<gene>
    <name evidence="12" type="ORF">NT01SARS_0421</name>
</gene>
<keyword evidence="5" id="KW-0812">Transmembrane</keyword>
<evidence type="ECO:0000256" key="1">
    <source>
        <dbReference type="ARBA" id="ARBA00004571"/>
    </source>
</evidence>
<dbReference type="GO" id="GO:0006826">
    <property type="term" value="P:iron ion transport"/>
    <property type="evidence" value="ECO:0007669"/>
    <property type="project" value="UniProtKB-KW"/>
</dbReference>
<dbReference type="HOGENOM" id="CLU_008287_15_1_6"/>
<dbReference type="InterPro" id="IPR036942">
    <property type="entry name" value="Beta-barrel_TonB_sf"/>
</dbReference>
<evidence type="ECO:0000256" key="9">
    <source>
        <dbReference type="ARBA" id="ARBA00023136"/>
    </source>
</evidence>
<dbReference type="EMBL" id="JH611156">
    <property type="protein sequence ID" value="EJP71937.1"/>
    <property type="molecule type" value="Genomic_DNA"/>
</dbReference>
<dbReference type="AlphaFoldDB" id="J4UZX8"/>
<dbReference type="STRING" id="1123866.NT01SARS_0421"/>
<evidence type="ECO:0000259" key="11">
    <source>
        <dbReference type="Pfam" id="PF07715"/>
    </source>
</evidence>
<protein>
    <submittedName>
        <fullName evidence="12">TonB-dependent receptor</fullName>
    </submittedName>
</protein>
<keyword evidence="8" id="KW-0798">TonB box</keyword>
<evidence type="ECO:0000256" key="3">
    <source>
        <dbReference type="ARBA" id="ARBA00022452"/>
    </source>
</evidence>
<proteinExistence type="predicted"/>
<keyword evidence="9" id="KW-0472">Membrane</keyword>
<keyword evidence="10" id="KW-0998">Cell outer membrane</keyword>
<dbReference type="SUPFAM" id="SSF56935">
    <property type="entry name" value="Porins"/>
    <property type="match status" value="1"/>
</dbReference>
<keyword evidence="7" id="KW-0406">Ion transport</keyword>
<comment type="subcellular location">
    <subcellularLocation>
        <location evidence="1">Cell outer membrane</location>
        <topology evidence="1">Multi-pass membrane protein</topology>
    </subcellularLocation>
</comment>
<evidence type="ECO:0000256" key="4">
    <source>
        <dbReference type="ARBA" id="ARBA00022496"/>
    </source>
</evidence>
<dbReference type="PANTHER" id="PTHR32552">
    <property type="entry name" value="FERRICHROME IRON RECEPTOR-RELATED"/>
    <property type="match status" value="1"/>
</dbReference>
<reference evidence="12 13" key="1">
    <citation type="journal article" date="2012" name="ISME J.">
        <title>Genomic insights to SAR86, an abundant and uncultivated marine bacterial lineage.</title>
        <authorList>
            <person name="Dupont C.L."/>
            <person name="Rusch D.B."/>
            <person name="Yooseph S."/>
            <person name="Lombardo M.J."/>
            <person name="Richter R.A."/>
            <person name="Valas R."/>
            <person name="Novotny M."/>
            <person name="Yee-Greenbaum J."/>
            <person name="Selengut J.D."/>
            <person name="Haft D.H."/>
            <person name="Halpern A.L."/>
            <person name="Lasken R.S."/>
            <person name="Nealson K."/>
            <person name="Friedman R."/>
            <person name="Venter J.C."/>
        </authorList>
    </citation>
    <scope>NUCLEOTIDE SEQUENCE [LARGE SCALE GENOMIC DNA]</scope>
</reference>
<sequence>MFNLIKTKEQLNNLKNKVSLGVLGAVAAMIPQTAESQERQIEEVVVSATKKDESASKIPVTVTALTEETLKEMNVSNFDEYVEYLPNVTSGGRGPGQSTIYIRGLAVDSVNVMLATAAGSQPNVALYIDEQPAQVPGRNLDVYVADMERVEVLPGPQGTLFGASSQAGTVRLITNKPKFDTFEGGFNTSTFATYSGDPSNSLDAFINIPINDAWSIRGVFYNSTQGGYIDNVGGTVSSQGKGSFASLVPVGRFKTTDNSELVEKNFNEATYEGFRLSSRMAFNDNWELLVTHIDQQLESDGVWDYDPAVGDLEVMRFQPDTLEDSFDQTAITLDGRMGMLDVLYTGSFLNREADQTVDYTGYINTGAYMPYYTCAYWGSQLANAGMIPTCGSSEVRVDVVDENERTTHEFRVSTNELSELPFSFTAGVFIEESVLDTQNDFGYLGFLDLIPLLGYAVPNNQIISGVYANNPNPRPPEYRFFNDITRTDEQIAYFAEVTLPITDQLSFTLGMRDYELDLDYEGQSKFGLLTSNSQSGRDYNSTAGHTDQPITENDTITKFTASYQKDENTLMYFTRSEGYRPGGWNRNAGVTPKCRGYATTDPNYCGGSPGDGTYRADIPLAYKSDEVLNTEIGIKTLLMDGAMRLNATYYNIEWTGIQVSQFDPVHVNFITFVENAANADISGVEADMLWYPSDTLTVAAAISLNDTEIVEDVAKTIPIVDIGNALPLAPKRQWNVRLRKDMGANDGYLQVVYKSASETYNSFEAAKVKDQPSYEIIDLAYGMTINDVDVEFFIRNAGDERANLYYNDQDDIPRITTNRPRNMGVRLSYSF</sequence>
<dbReference type="GO" id="GO:0009279">
    <property type="term" value="C:cell outer membrane"/>
    <property type="evidence" value="ECO:0007669"/>
    <property type="project" value="UniProtKB-SubCell"/>
</dbReference>
<dbReference type="InterPro" id="IPR012910">
    <property type="entry name" value="Plug_dom"/>
</dbReference>
<dbReference type="Proteomes" id="UP000010305">
    <property type="component" value="Unassembled WGS sequence"/>
</dbReference>
<evidence type="ECO:0000256" key="7">
    <source>
        <dbReference type="ARBA" id="ARBA00023065"/>
    </source>
</evidence>
<evidence type="ECO:0000256" key="2">
    <source>
        <dbReference type="ARBA" id="ARBA00022448"/>
    </source>
</evidence>
<feature type="domain" description="TonB-dependent receptor plug" evidence="11">
    <location>
        <begin position="56"/>
        <end position="169"/>
    </location>
</feature>